<keyword evidence="6" id="KW-1185">Reference proteome</keyword>
<keyword evidence="5" id="KW-0456">Lyase</keyword>
<dbReference type="GO" id="GO:0016829">
    <property type="term" value="F:lyase activity"/>
    <property type="evidence" value="ECO:0007669"/>
    <property type="project" value="UniProtKB-KW"/>
</dbReference>
<dbReference type="PANTHER" id="PTHR42970:SF1">
    <property type="entry name" value="PECTATE LYASE C-RELATED"/>
    <property type="match status" value="1"/>
</dbReference>
<keyword evidence="2" id="KW-0325">Glycoprotein</keyword>
<comment type="caution">
    <text evidence="5">The sequence shown here is derived from an EMBL/GenBank/DDBJ whole genome shotgun (WGS) entry which is preliminary data.</text>
</comment>
<dbReference type="Proteomes" id="UP000291189">
    <property type="component" value="Unassembled WGS sequence"/>
</dbReference>
<proteinExistence type="predicted"/>
<dbReference type="PANTHER" id="PTHR42970">
    <property type="entry name" value="PECTATE LYASE C-RELATED"/>
    <property type="match status" value="1"/>
</dbReference>
<protein>
    <submittedName>
        <fullName evidence="5">Pectate lyase</fullName>
    </submittedName>
</protein>
<evidence type="ECO:0000256" key="1">
    <source>
        <dbReference type="ARBA" id="ARBA00022723"/>
    </source>
</evidence>
<feature type="compositionally biased region" description="Basic and acidic residues" evidence="3">
    <location>
        <begin position="415"/>
        <end position="424"/>
    </location>
</feature>
<dbReference type="InterPro" id="IPR012334">
    <property type="entry name" value="Pectin_lyas_fold"/>
</dbReference>
<feature type="signal peptide" evidence="4">
    <location>
        <begin position="1"/>
        <end position="23"/>
    </location>
</feature>
<dbReference type="Gene3D" id="2.160.20.10">
    <property type="entry name" value="Single-stranded right-handed beta-helix, Pectin lyase-like"/>
    <property type="match status" value="1"/>
</dbReference>
<dbReference type="SUPFAM" id="SSF51126">
    <property type="entry name" value="Pectin lyase-like"/>
    <property type="match status" value="1"/>
</dbReference>
<reference evidence="5 6" key="1">
    <citation type="submission" date="2019-01" db="EMBL/GenBank/DDBJ databases">
        <title>Nocardioides guangzhouensis sp. nov., an actinobacterium isolated from soil.</title>
        <authorList>
            <person name="Fu Y."/>
            <person name="Cai Y."/>
            <person name="Lin Z."/>
            <person name="Chen P."/>
        </authorList>
    </citation>
    <scope>NUCLEOTIDE SEQUENCE [LARGE SCALE GENOMIC DNA]</scope>
    <source>
        <strain evidence="5 6">NBRC 105384</strain>
    </source>
</reference>
<dbReference type="OrthoDB" id="3862295at2"/>
<sequence length="477" mass="50513">MPTRAGWRRLVSAVVALSAFGLAINTATSGGAHGHVPSCGGHLPAFPGAEGYGCATPGGRGGRVVTVSNLDDSGPGSLRRALESPGRRFVVFAVSGTIDVSSQIIVDDPYVTVAGQTAPGGGITLRAGPGNVSGLVDVRTHDVVIRFLRFRAGAPDGVSGENLDGLNIWEQGSHDIVIDHNSFSWAVDENVSTWDDARDITFSWNIIAEGLRYATHPEGEHSKGLLVSGDATRNMSVHHNLFADNTARNPQISAPGKVQVVNNVVFNYVDSALQTSNAHGSPHVDIVGNYFIAGPDSDPDRYEIDGYPEGPQDTWSIHLEGNVGPHSRTIGSQRDLVTPEDRNLIVDTAPPGLPTITTVRAEQAYDEVLAHAGARVPYLDSVDAQVIEDVRQGRGRMVDDPSDVGGWPSLPAGKPRPDQDRDGMPDTWEANAGLSAQRNDSGGDVDGDGYTNVEEYANALVRSVAPQDADLPQPPAR</sequence>
<accession>A0A4Q5JB17</accession>
<dbReference type="EMBL" id="SDPU01000007">
    <property type="protein sequence ID" value="RYU15228.1"/>
    <property type="molecule type" value="Genomic_DNA"/>
</dbReference>
<evidence type="ECO:0000256" key="4">
    <source>
        <dbReference type="SAM" id="SignalP"/>
    </source>
</evidence>
<dbReference type="InterPro" id="IPR052063">
    <property type="entry name" value="Polysaccharide_Lyase_1"/>
</dbReference>
<dbReference type="InterPro" id="IPR011050">
    <property type="entry name" value="Pectin_lyase_fold/virulence"/>
</dbReference>
<dbReference type="AlphaFoldDB" id="A0A4Q5JB17"/>
<feature type="chain" id="PRO_5038535720" evidence="4">
    <location>
        <begin position="24"/>
        <end position="477"/>
    </location>
</feature>
<feature type="region of interest" description="Disordered" evidence="3">
    <location>
        <begin position="393"/>
        <end position="450"/>
    </location>
</feature>
<evidence type="ECO:0000256" key="2">
    <source>
        <dbReference type="ARBA" id="ARBA00023180"/>
    </source>
</evidence>
<gene>
    <name evidence="5" type="ORF">ETU37_01395</name>
</gene>
<organism evidence="5 6">
    <name type="scientific">Nocardioides iriomotensis</name>
    <dbReference type="NCBI Taxonomy" id="715784"/>
    <lineage>
        <taxon>Bacteria</taxon>
        <taxon>Bacillati</taxon>
        <taxon>Actinomycetota</taxon>
        <taxon>Actinomycetes</taxon>
        <taxon>Propionibacteriales</taxon>
        <taxon>Nocardioidaceae</taxon>
        <taxon>Nocardioides</taxon>
    </lineage>
</organism>
<keyword evidence="1" id="KW-0479">Metal-binding</keyword>
<dbReference type="RefSeq" id="WP_129985091.1">
    <property type="nucleotide sequence ID" value="NZ_SDPU01000007.1"/>
</dbReference>
<dbReference type="GO" id="GO:0046872">
    <property type="term" value="F:metal ion binding"/>
    <property type="evidence" value="ECO:0007669"/>
    <property type="project" value="UniProtKB-KW"/>
</dbReference>
<evidence type="ECO:0000313" key="6">
    <source>
        <dbReference type="Proteomes" id="UP000291189"/>
    </source>
</evidence>
<name>A0A4Q5JB17_9ACTN</name>
<keyword evidence="4" id="KW-0732">Signal</keyword>
<evidence type="ECO:0000256" key="3">
    <source>
        <dbReference type="SAM" id="MobiDB-lite"/>
    </source>
</evidence>
<evidence type="ECO:0000313" key="5">
    <source>
        <dbReference type="EMBL" id="RYU15228.1"/>
    </source>
</evidence>